<sequence>MNKRSYHIVVALLLYLTASLPGVAQSLRYAGGGSMGDNKFQLVYELTGARSAGGIVPPAIDGAKCIYASGAEKIGESSSVVVVNRKVVENTSSGTYRYTLTYKAEKTGRLKVGVAQATANGHKVTAPGLTVVVSGHVQRGPSIAQQVAAMSGGPVNMADPFTQTANKPISNKDLYVRIEMSKPKVYEQQAVVCTIKLYTKFPIRPEIIPLKQPSFTGFLIEEIQNVGQVNIENVGGQNYYTAVLKKCILYPQQSGTLTINSGEFDITPVQRDVYVGLNSAIAVPHDTKLRVKSNSASVHILPLPNPRPAGFTGAVGSFSVKTQVSPAQLKTFQPATFTYVVTGSGNIKYIKAPDVKFPKEFDTYDPQNKINTSAEGNDVRGTVTFTYQFIPQYVGKFKIPASDFVYFNPGTGRYETIHVPELTLDVAKGAGKPSSHYKKMQDMMTDINALHKGDLNVSRQHSYYIAQPGYWLWFLVPALLLAAVVVYCRKLLRERADVKLMRTKRASKLAQKRLKRAKKYMAASDANAFYAEVLNATWGYLGDKLTIPVSELSKDNIDSELEKYGVDADLRTATLELLDKCEFAQYAPQLASGDLKTVFDQAASLMDRLESVKRKKNIAQS</sequence>
<feature type="transmembrane region" description="Helical" evidence="1">
    <location>
        <begin position="470"/>
        <end position="492"/>
    </location>
</feature>
<accession>A0A6L5XBS9</accession>
<dbReference type="EMBL" id="VULT01000013">
    <property type="protein sequence ID" value="MSS17909.1"/>
    <property type="molecule type" value="Genomic_DNA"/>
</dbReference>
<protein>
    <submittedName>
        <fullName evidence="2">Protein BatD</fullName>
    </submittedName>
</protein>
<reference evidence="2 3" key="1">
    <citation type="submission" date="2019-08" db="EMBL/GenBank/DDBJ databases">
        <title>In-depth cultivation of the pig gut microbiome towards novel bacterial diversity and tailored functional studies.</title>
        <authorList>
            <person name="Wylensek D."/>
            <person name="Hitch T.C.A."/>
            <person name="Clavel T."/>
        </authorList>
    </citation>
    <scope>NUCLEOTIDE SEQUENCE [LARGE SCALE GENOMIC DNA]</scope>
    <source>
        <strain evidence="2 3">Oil-RF-744-WCA-WT-10</strain>
    </source>
</reference>
<dbReference type="AlphaFoldDB" id="A0A6L5XBS9"/>
<name>A0A6L5XBS9_9BACT</name>
<keyword evidence="1" id="KW-0812">Transmembrane</keyword>
<keyword evidence="1" id="KW-1133">Transmembrane helix</keyword>
<proteinExistence type="predicted"/>
<evidence type="ECO:0000313" key="3">
    <source>
        <dbReference type="Proteomes" id="UP000483362"/>
    </source>
</evidence>
<dbReference type="RefSeq" id="WP_154328876.1">
    <property type="nucleotide sequence ID" value="NZ_CP045696.1"/>
</dbReference>
<evidence type="ECO:0000313" key="2">
    <source>
        <dbReference type="EMBL" id="MSS17909.1"/>
    </source>
</evidence>
<gene>
    <name evidence="2" type="ORF">FYJ29_09100</name>
</gene>
<dbReference type="Pfam" id="PF13584">
    <property type="entry name" value="BatD"/>
    <property type="match status" value="1"/>
</dbReference>
<keyword evidence="1" id="KW-0472">Membrane</keyword>
<comment type="caution">
    <text evidence="2">The sequence shown here is derived from an EMBL/GenBank/DDBJ whole genome shotgun (WGS) entry which is preliminary data.</text>
</comment>
<keyword evidence="3" id="KW-1185">Reference proteome</keyword>
<dbReference type="Proteomes" id="UP000483362">
    <property type="component" value="Unassembled WGS sequence"/>
</dbReference>
<organism evidence="2 3">
    <name type="scientific">Sodaliphilus pleomorphus</name>
    <dbReference type="NCBI Taxonomy" id="2606626"/>
    <lineage>
        <taxon>Bacteria</taxon>
        <taxon>Pseudomonadati</taxon>
        <taxon>Bacteroidota</taxon>
        <taxon>Bacteroidia</taxon>
        <taxon>Bacteroidales</taxon>
        <taxon>Muribaculaceae</taxon>
        <taxon>Sodaliphilus</taxon>
    </lineage>
</organism>
<evidence type="ECO:0000256" key="1">
    <source>
        <dbReference type="SAM" id="Phobius"/>
    </source>
</evidence>
<dbReference type="InterPro" id="IPR025738">
    <property type="entry name" value="BatD"/>
</dbReference>
<dbReference type="PANTHER" id="PTHR40940:SF2">
    <property type="entry name" value="BATD"/>
    <property type="match status" value="1"/>
</dbReference>
<dbReference type="PANTHER" id="PTHR40940">
    <property type="entry name" value="PROTEIN BATD-RELATED"/>
    <property type="match status" value="1"/>
</dbReference>